<evidence type="ECO:0000313" key="3">
    <source>
        <dbReference type="Proteomes" id="UP000250079"/>
    </source>
</evidence>
<keyword evidence="3" id="KW-1185">Reference proteome</keyword>
<feature type="domain" description="Phasin" evidence="1">
    <location>
        <begin position="20"/>
        <end position="116"/>
    </location>
</feature>
<sequence length="122" mass="13376">MKNVFENLNLTDSMNEQIKQLTDMQSNALEPMRDFATLAADALEQIARQNYAVIGDVLEFSTKQAHLPMSSDNVTDVTSAQADEAKALVELLNSRAAEYTEIVQQFSAKAKEAAESASASFK</sequence>
<dbReference type="AlphaFoldDB" id="A0A2Z2NQV6"/>
<name>A0A2Z2NQV6_9GAMM</name>
<dbReference type="RefSeq" id="WP_157736083.1">
    <property type="nucleotide sequence ID" value="NZ_CP018632.1"/>
</dbReference>
<protein>
    <recommendedName>
        <fullName evidence="1">Phasin domain-containing protein</fullName>
    </recommendedName>
</protein>
<proteinExistence type="predicted"/>
<dbReference type="InterPro" id="IPR018968">
    <property type="entry name" value="Phasin"/>
</dbReference>
<reference evidence="2 3" key="1">
    <citation type="submission" date="2016-12" db="EMBL/GenBank/DDBJ databases">
        <authorList>
            <person name="Song W.-J."/>
            <person name="Kurnit D.M."/>
        </authorList>
    </citation>
    <scope>NUCLEOTIDE SEQUENCE [LARGE SCALE GENOMIC DNA]</scope>
    <source>
        <strain evidence="2 3">IMCC3135</strain>
    </source>
</reference>
<evidence type="ECO:0000313" key="2">
    <source>
        <dbReference type="EMBL" id="ASJ73723.1"/>
    </source>
</evidence>
<evidence type="ECO:0000259" key="1">
    <source>
        <dbReference type="Pfam" id="PF09361"/>
    </source>
</evidence>
<gene>
    <name evidence="2" type="ORF">IMCC3135_18220</name>
</gene>
<organism evidence="2 3">
    <name type="scientific">Granulosicoccus antarcticus IMCC3135</name>
    <dbReference type="NCBI Taxonomy" id="1192854"/>
    <lineage>
        <taxon>Bacteria</taxon>
        <taxon>Pseudomonadati</taxon>
        <taxon>Pseudomonadota</taxon>
        <taxon>Gammaproteobacteria</taxon>
        <taxon>Chromatiales</taxon>
        <taxon>Granulosicoccaceae</taxon>
        <taxon>Granulosicoccus</taxon>
    </lineage>
</organism>
<dbReference type="Proteomes" id="UP000250079">
    <property type="component" value="Chromosome"/>
</dbReference>
<accession>A0A2Z2NQV6</accession>
<dbReference type="KEGG" id="gai:IMCC3135_18220"/>
<dbReference type="EMBL" id="CP018632">
    <property type="protein sequence ID" value="ASJ73723.1"/>
    <property type="molecule type" value="Genomic_DNA"/>
</dbReference>
<dbReference type="Pfam" id="PF09361">
    <property type="entry name" value="Phasin_2"/>
    <property type="match status" value="1"/>
</dbReference>